<dbReference type="Proteomes" id="UP000464086">
    <property type="component" value="Chromosome"/>
</dbReference>
<evidence type="ECO:0000313" key="2">
    <source>
        <dbReference type="EMBL" id="QHD65942.1"/>
    </source>
</evidence>
<organism evidence="2 3">
    <name type="scientific">Sphingobium yanoikuyae</name>
    <name type="common">Sphingomonas yanoikuyae</name>
    <dbReference type="NCBI Taxonomy" id="13690"/>
    <lineage>
        <taxon>Bacteria</taxon>
        <taxon>Pseudomonadati</taxon>
        <taxon>Pseudomonadota</taxon>
        <taxon>Alphaproteobacteria</taxon>
        <taxon>Sphingomonadales</taxon>
        <taxon>Sphingomonadaceae</taxon>
        <taxon>Sphingobium</taxon>
    </lineage>
</organism>
<reference evidence="2 3" key="1">
    <citation type="submission" date="2019-12" db="EMBL/GenBank/DDBJ databases">
        <title>Functional and genomic insights into the Sphingobium yanoikuyae YC-JY1, a bacterium efficiently degrading bisphenol A.</title>
        <authorList>
            <person name="Jia Y."/>
            <person name="Li X."/>
            <person name="Wang J."/>
            <person name="Eltoukhy A."/>
            <person name="Lamraoui I."/>
            <person name="Yan Y."/>
        </authorList>
    </citation>
    <scope>NUCLEOTIDE SEQUENCE [LARGE SCALE GENOMIC DNA]</scope>
    <source>
        <strain evidence="2 3">YC-JY1</strain>
    </source>
</reference>
<proteinExistence type="predicted"/>
<feature type="region of interest" description="Disordered" evidence="1">
    <location>
        <begin position="50"/>
        <end position="70"/>
    </location>
</feature>
<dbReference type="EMBL" id="CP047218">
    <property type="protein sequence ID" value="QHD65942.1"/>
    <property type="molecule type" value="Genomic_DNA"/>
</dbReference>
<protein>
    <submittedName>
        <fullName evidence="2">Uncharacterized protein</fullName>
    </submittedName>
</protein>
<feature type="compositionally biased region" description="Pro residues" evidence="1">
    <location>
        <begin position="61"/>
        <end position="70"/>
    </location>
</feature>
<evidence type="ECO:0000256" key="1">
    <source>
        <dbReference type="SAM" id="MobiDB-lite"/>
    </source>
</evidence>
<name>A0A6P1GCB6_SPHYA</name>
<gene>
    <name evidence="2" type="ORF">GS397_01910</name>
</gene>
<dbReference type="RefSeq" id="WP_159365510.1">
    <property type="nucleotide sequence ID" value="NZ_CP047218.1"/>
</dbReference>
<evidence type="ECO:0000313" key="3">
    <source>
        <dbReference type="Proteomes" id="UP000464086"/>
    </source>
</evidence>
<feature type="region of interest" description="Disordered" evidence="1">
    <location>
        <begin position="1"/>
        <end position="27"/>
    </location>
</feature>
<dbReference type="AlphaFoldDB" id="A0A6P1GCB6"/>
<accession>A0A6P1GCB6</accession>
<sequence length="70" mass="7615">MEKGDDTAAPNRWRPANDNEPESDLSGMSVEAALSHIAQAIGRHIARQHIRARKAANDNDPGPPLRPPEP</sequence>